<dbReference type="AlphaFoldDB" id="A0A4R0YLR4"/>
<dbReference type="RefSeq" id="WP_131407178.1">
    <property type="nucleotide sequence ID" value="NZ_SJTG01000002.1"/>
</dbReference>
<name>A0A4R0YLR4_9GAMM</name>
<evidence type="ECO:0000256" key="1">
    <source>
        <dbReference type="SAM" id="MobiDB-lite"/>
    </source>
</evidence>
<keyword evidence="3" id="KW-1185">Reference proteome</keyword>
<feature type="compositionally biased region" description="Low complexity" evidence="1">
    <location>
        <begin position="7"/>
        <end position="23"/>
    </location>
</feature>
<sequence>MPTQPLAAPASAGSAASVDASNARVSARPGNQQPATARTLARPAAAATQAPQAEATPQADKARIADRHQLRQRSAIDAYQNALTPPPAGNGH</sequence>
<comment type="caution">
    <text evidence="2">The sequence shown here is derived from an EMBL/GenBank/DDBJ whole genome shotgun (WGS) entry which is preliminary data.</text>
</comment>
<feature type="region of interest" description="Disordered" evidence="1">
    <location>
        <begin position="1"/>
        <end position="62"/>
    </location>
</feature>
<accession>A0A4R0YLR4</accession>
<reference evidence="2 3" key="1">
    <citation type="submission" date="2019-02" db="EMBL/GenBank/DDBJ databases">
        <title>Dyella amyloliquefaciens sp. nov., isolated from forest soil.</title>
        <authorList>
            <person name="Gao Z.-H."/>
            <person name="Qiu L.-H."/>
        </authorList>
    </citation>
    <scope>NUCLEOTIDE SEQUENCE [LARGE SCALE GENOMIC DNA]</scope>
    <source>
        <strain evidence="2 3">KACC 12747</strain>
    </source>
</reference>
<dbReference type="EMBL" id="SJTG01000002">
    <property type="protein sequence ID" value="TCI09787.1"/>
    <property type="molecule type" value="Genomic_DNA"/>
</dbReference>
<organism evidence="2 3">
    <name type="scientific">Dyella soli</name>
    <dbReference type="NCBI Taxonomy" id="522319"/>
    <lineage>
        <taxon>Bacteria</taxon>
        <taxon>Pseudomonadati</taxon>
        <taxon>Pseudomonadota</taxon>
        <taxon>Gammaproteobacteria</taxon>
        <taxon>Lysobacterales</taxon>
        <taxon>Rhodanobacteraceae</taxon>
        <taxon>Dyella</taxon>
    </lineage>
</organism>
<proteinExistence type="predicted"/>
<evidence type="ECO:0000313" key="3">
    <source>
        <dbReference type="Proteomes" id="UP000291822"/>
    </source>
</evidence>
<gene>
    <name evidence="2" type="ORF">EZM97_12575</name>
</gene>
<feature type="compositionally biased region" description="Low complexity" evidence="1">
    <location>
        <begin position="33"/>
        <end position="59"/>
    </location>
</feature>
<protein>
    <submittedName>
        <fullName evidence="2">Uncharacterized protein</fullName>
    </submittedName>
</protein>
<evidence type="ECO:0000313" key="2">
    <source>
        <dbReference type="EMBL" id="TCI09787.1"/>
    </source>
</evidence>
<dbReference type="Proteomes" id="UP000291822">
    <property type="component" value="Unassembled WGS sequence"/>
</dbReference>